<sequence>MPNDSKKRRVTRACDLCRLKRAKCDGLSPSCTYCVSNNAKCTYTQAARKRGLPTGYIHDLEKKVVMLQALFSLIAKKQYFDGNSVENNVLEILELPNSGNLLNQMDQIQQNWEASAINGAMTRFILENDAEIRQRKTSANLSLENARAATDMTPSVSVSSNRTANTQALTFSTETMSNPGRDTLLLAKTTVKHEEIVPTPFMGDSMQLDQRYSPSPLADFALVNLTDLSLFFRDDIFQFISDDLDPSDSRDKLVVLNYHGLPQRISGFSSSTISKYNAHTQRRNPFRVGSIFNVSSSVMAANTNLERKVPLDIFRFPSNLRKLVDNYFQIFHLWLPMLDRILIIRQVYRLQQRPSVSPDIQYCNVLALLWAILALESISTSSSANTPSEDASRYVRNAVLALENAPATTIETIQAMILLGLYFYQAGDWDNSWVLVLSATRMAMDVRLMRPASTGKEEDKKHPEWASLDSINRERTWASVYVVNTLLGARMGRSPLVRESDWAVASISEDGWEEWEAWKSFHKPDTFLSDSGRCLLTFNQLLRVVAILSSALTCTISTGSLADVVPGDSSQSRLIHDFQRQLDDWMAQLPDHCRLLPQSSPMVMYLHLCHSLTWFVVCVKLLAIHTNMDPERQKLVDIRNRLYTEACLRLSSIFSSDDSLVLLHYPFMDYFVLMALNFPNMITMEAQEAALHSSRLIEILETGSRMLPPCQITWNMYRLQNGGDFEKDKTYDIPKSIEAAEMGAKDMDAQNIGMATKEEEQDLLLYFNGNQRFPAFPSFDSRPAYPSYNHRTPKEELDLFMLDTDFAKNDVRLDKFMKNLGYLGPKGGFLSHTNSNTNLWTKSGAITPNLLGTGSPSLDTLALSELLPKEKGEDL</sequence>
<protein>
    <submittedName>
        <fullName evidence="4">CIC11C00000001001</fullName>
    </submittedName>
</protein>
<evidence type="ECO:0000256" key="2">
    <source>
        <dbReference type="ARBA" id="ARBA00023242"/>
    </source>
</evidence>
<feature type="domain" description="Zn(2)-C6 fungal-type" evidence="3">
    <location>
        <begin position="13"/>
        <end position="43"/>
    </location>
</feature>
<evidence type="ECO:0000313" key="4">
    <source>
        <dbReference type="EMBL" id="SGZ47254.1"/>
    </source>
</evidence>
<dbReference type="PANTHER" id="PTHR47655:SF2">
    <property type="entry name" value="QUINIC ACID UTILIZATION ACTIVATOR"/>
    <property type="match status" value="1"/>
</dbReference>
<dbReference type="PANTHER" id="PTHR47655">
    <property type="entry name" value="QUINIC ACID UTILIZATION ACTIVATOR"/>
    <property type="match status" value="1"/>
</dbReference>
<dbReference type="InterPro" id="IPR007219">
    <property type="entry name" value="XnlR_reg_dom"/>
</dbReference>
<dbReference type="GO" id="GO:0003677">
    <property type="term" value="F:DNA binding"/>
    <property type="evidence" value="ECO:0007669"/>
    <property type="project" value="InterPro"/>
</dbReference>
<dbReference type="GO" id="GO:0045944">
    <property type="term" value="P:positive regulation of transcription by RNA polymerase II"/>
    <property type="evidence" value="ECO:0007669"/>
    <property type="project" value="TreeGrafter"/>
</dbReference>
<dbReference type="Pfam" id="PF00172">
    <property type="entry name" value="Zn_clus"/>
    <property type="match status" value="1"/>
</dbReference>
<evidence type="ECO:0000256" key="1">
    <source>
        <dbReference type="ARBA" id="ARBA00022723"/>
    </source>
</evidence>
<dbReference type="AlphaFoldDB" id="A0A1L0BBV7"/>
<accession>A0A1L0BBV7</accession>
<dbReference type="GO" id="GO:0008270">
    <property type="term" value="F:zinc ion binding"/>
    <property type="evidence" value="ECO:0007669"/>
    <property type="project" value="InterPro"/>
</dbReference>
<dbReference type="GO" id="GO:0000981">
    <property type="term" value="F:DNA-binding transcription factor activity, RNA polymerase II-specific"/>
    <property type="evidence" value="ECO:0007669"/>
    <property type="project" value="InterPro"/>
</dbReference>
<evidence type="ECO:0000259" key="3">
    <source>
        <dbReference type="PROSITE" id="PS50048"/>
    </source>
</evidence>
<dbReference type="InterPro" id="IPR001138">
    <property type="entry name" value="Zn2Cys6_DnaBD"/>
</dbReference>
<evidence type="ECO:0000313" key="5">
    <source>
        <dbReference type="Proteomes" id="UP000182334"/>
    </source>
</evidence>
<dbReference type="Proteomes" id="UP000182334">
    <property type="component" value="Chromosome I"/>
</dbReference>
<dbReference type="InterPro" id="IPR036864">
    <property type="entry name" value="Zn2-C6_fun-type_DNA-bd_sf"/>
</dbReference>
<dbReference type="PROSITE" id="PS50048">
    <property type="entry name" value="ZN2_CY6_FUNGAL_2"/>
    <property type="match status" value="1"/>
</dbReference>
<keyword evidence="2" id="KW-0539">Nucleus</keyword>
<name>A0A1L0BBV7_9ASCO</name>
<dbReference type="PROSITE" id="PS00463">
    <property type="entry name" value="ZN2_CY6_FUNGAL_1"/>
    <property type="match status" value="1"/>
</dbReference>
<dbReference type="SMART" id="SM00066">
    <property type="entry name" value="GAL4"/>
    <property type="match status" value="1"/>
</dbReference>
<reference evidence="4 5" key="1">
    <citation type="submission" date="2016-10" db="EMBL/GenBank/DDBJ databases">
        <authorList>
            <person name="de Groot N.N."/>
        </authorList>
    </citation>
    <scope>NUCLEOTIDE SEQUENCE [LARGE SCALE GENOMIC DNA]</scope>
    <source>
        <strain evidence="4 5">CBS 141442</strain>
    </source>
</reference>
<gene>
    <name evidence="4" type="ORF">SAMEA4029010_CIC11G00000001001</name>
</gene>
<dbReference type="STRING" id="45354.A0A1L0BBV7"/>
<keyword evidence="5" id="KW-1185">Reference proteome</keyword>
<dbReference type="InterPro" id="IPR052783">
    <property type="entry name" value="Metabolic/Drug-Res_Regulator"/>
</dbReference>
<dbReference type="Pfam" id="PF04082">
    <property type="entry name" value="Fungal_trans"/>
    <property type="match status" value="1"/>
</dbReference>
<organism evidence="4 5">
    <name type="scientific">Sungouiella intermedia</name>
    <dbReference type="NCBI Taxonomy" id="45354"/>
    <lineage>
        <taxon>Eukaryota</taxon>
        <taxon>Fungi</taxon>
        <taxon>Dikarya</taxon>
        <taxon>Ascomycota</taxon>
        <taxon>Saccharomycotina</taxon>
        <taxon>Pichiomycetes</taxon>
        <taxon>Metschnikowiaceae</taxon>
        <taxon>Sungouiella</taxon>
    </lineage>
</organism>
<keyword evidence="1" id="KW-0479">Metal-binding</keyword>
<dbReference type="SMART" id="SM00906">
    <property type="entry name" value="Fungal_trans"/>
    <property type="match status" value="1"/>
</dbReference>
<dbReference type="GO" id="GO:0006351">
    <property type="term" value="P:DNA-templated transcription"/>
    <property type="evidence" value="ECO:0007669"/>
    <property type="project" value="InterPro"/>
</dbReference>
<dbReference type="CDD" id="cd12148">
    <property type="entry name" value="fungal_TF_MHR"/>
    <property type="match status" value="1"/>
</dbReference>
<dbReference type="Gene3D" id="4.10.240.10">
    <property type="entry name" value="Zn(2)-C6 fungal-type DNA-binding domain"/>
    <property type="match status" value="1"/>
</dbReference>
<proteinExistence type="predicted"/>
<dbReference type="EMBL" id="LT635756">
    <property type="protein sequence ID" value="SGZ47254.1"/>
    <property type="molecule type" value="Genomic_DNA"/>
</dbReference>
<dbReference type="SUPFAM" id="SSF57701">
    <property type="entry name" value="Zn2/Cys6 DNA-binding domain"/>
    <property type="match status" value="1"/>
</dbReference>
<dbReference type="CDD" id="cd00067">
    <property type="entry name" value="GAL4"/>
    <property type="match status" value="1"/>
</dbReference>
<dbReference type="OrthoDB" id="2534600at2759"/>